<dbReference type="EMBL" id="BMHQ01000003">
    <property type="protein sequence ID" value="GGE09917.1"/>
    <property type="molecule type" value="Genomic_DNA"/>
</dbReference>
<dbReference type="PANTHER" id="PTHR48079">
    <property type="entry name" value="PROTEIN YEEZ"/>
    <property type="match status" value="1"/>
</dbReference>
<organism evidence="2 3">
    <name type="scientific">Marinithermofilum abyssi</name>
    <dbReference type="NCBI Taxonomy" id="1571185"/>
    <lineage>
        <taxon>Bacteria</taxon>
        <taxon>Bacillati</taxon>
        <taxon>Bacillota</taxon>
        <taxon>Bacilli</taxon>
        <taxon>Bacillales</taxon>
        <taxon>Thermoactinomycetaceae</taxon>
        <taxon>Marinithermofilum</taxon>
    </lineage>
</organism>
<comment type="caution">
    <text evidence="2">The sequence shown here is derived from an EMBL/GenBank/DDBJ whole genome shotgun (WGS) entry which is preliminary data.</text>
</comment>
<name>A0A8J2VGK6_9BACL</name>
<dbReference type="Pfam" id="PF01370">
    <property type="entry name" value="Epimerase"/>
    <property type="match status" value="1"/>
</dbReference>
<reference evidence="2" key="2">
    <citation type="submission" date="2020-09" db="EMBL/GenBank/DDBJ databases">
        <authorList>
            <person name="Sun Q."/>
            <person name="Zhou Y."/>
        </authorList>
    </citation>
    <scope>NUCLEOTIDE SEQUENCE</scope>
    <source>
        <strain evidence="2">CGMCC 1.15179</strain>
    </source>
</reference>
<reference evidence="2" key="1">
    <citation type="journal article" date="2014" name="Int. J. Syst. Evol. Microbiol.">
        <title>Complete genome sequence of Corynebacterium casei LMG S-19264T (=DSM 44701T), isolated from a smear-ripened cheese.</title>
        <authorList>
            <consortium name="US DOE Joint Genome Institute (JGI-PGF)"/>
            <person name="Walter F."/>
            <person name="Albersmeier A."/>
            <person name="Kalinowski J."/>
            <person name="Ruckert C."/>
        </authorList>
    </citation>
    <scope>NUCLEOTIDE SEQUENCE</scope>
    <source>
        <strain evidence="2">CGMCC 1.15179</strain>
    </source>
</reference>
<keyword evidence="3" id="KW-1185">Reference proteome</keyword>
<dbReference type="SUPFAM" id="SSF51735">
    <property type="entry name" value="NAD(P)-binding Rossmann-fold domains"/>
    <property type="match status" value="1"/>
</dbReference>
<dbReference type="InterPro" id="IPR051783">
    <property type="entry name" value="NAD(P)-dependent_oxidoreduct"/>
</dbReference>
<dbReference type="Proteomes" id="UP000625210">
    <property type="component" value="Unassembled WGS sequence"/>
</dbReference>
<evidence type="ECO:0000259" key="1">
    <source>
        <dbReference type="Pfam" id="PF01370"/>
    </source>
</evidence>
<protein>
    <submittedName>
        <fullName evidence="2">Dihydroflavonol-4-reductase</fullName>
    </submittedName>
</protein>
<proteinExistence type="predicted"/>
<sequence length="323" mass="35392">MRVLVTGGTGFVGRNLIHLLHEEGHEVTLLHRKQSRLVDLPEGIQTRVGDVTDPESLQGSCDGMDWVFHVAGDVTWGRHLRERMFRINVDGARNMAEEAMRAGVQRFIHTSSAAAVGFPAKGEVADESYPFNGDRLDVGYAMAKRQGEEAVLKYAEKGLPAIVVNPSVIIGIRAYTPQFAAAVVKGKLRIAPEGGINICDVEDVARGHLLAALKGRIGERYILGGTNTTFARVFRMLAQAGGVKEEINVLKRPWALTASFLSEGIGRMTGKEPALAWDLGKLAGRDIHYRSDKAVRELGYTITPLEKTACKLADWVKRNPLKK</sequence>
<dbReference type="PANTHER" id="PTHR48079:SF6">
    <property type="entry name" value="NAD(P)-BINDING DOMAIN-CONTAINING PROTEIN-RELATED"/>
    <property type="match status" value="1"/>
</dbReference>
<gene>
    <name evidence="2" type="primary">hpnA</name>
    <name evidence="2" type="ORF">GCM10011571_09040</name>
</gene>
<dbReference type="AlphaFoldDB" id="A0A8J2VGK6"/>
<dbReference type="RefSeq" id="WP_188646727.1">
    <property type="nucleotide sequence ID" value="NZ_BMHQ01000003.1"/>
</dbReference>
<evidence type="ECO:0000313" key="3">
    <source>
        <dbReference type="Proteomes" id="UP000625210"/>
    </source>
</evidence>
<dbReference type="InterPro" id="IPR036291">
    <property type="entry name" value="NAD(P)-bd_dom_sf"/>
</dbReference>
<accession>A0A8J2VGK6</accession>
<dbReference type="GO" id="GO:0005737">
    <property type="term" value="C:cytoplasm"/>
    <property type="evidence" value="ECO:0007669"/>
    <property type="project" value="TreeGrafter"/>
</dbReference>
<dbReference type="Gene3D" id="3.40.50.720">
    <property type="entry name" value="NAD(P)-binding Rossmann-like Domain"/>
    <property type="match status" value="1"/>
</dbReference>
<dbReference type="InterPro" id="IPR001509">
    <property type="entry name" value="Epimerase_deHydtase"/>
</dbReference>
<dbReference type="GO" id="GO:0004029">
    <property type="term" value="F:aldehyde dehydrogenase (NAD+) activity"/>
    <property type="evidence" value="ECO:0007669"/>
    <property type="project" value="TreeGrafter"/>
</dbReference>
<evidence type="ECO:0000313" key="2">
    <source>
        <dbReference type="EMBL" id="GGE09917.1"/>
    </source>
</evidence>
<feature type="domain" description="NAD-dependent epimerase/dehydratase" evidence="1">
    <location>
        <begin position="3"/>
        <end position="224"/>
    </location>
</feature>